<dbReference type="Pfam" id="PF07366">
    <property type="entry name" value="SnoaL"/>
    <property type="match status" value="1"/>
</dbReference>
<dbReference type="InterPro" id="IPR009959">
    <property type="entry name" value="Cyclase_SnoaL-like"/>
</dbReference>
<dbReference type="InterPro" id="IPR000073">
    <property type="entry name" value="AB_hydrolase_1"/>
</dbReference>
<name>A0ABZ2I1I1_9HYPH</name>
<dbReference type="Proteomes" id="UP001369958">
    <property type="component" value="Chromosome"/>
</dbReference>
<dbReference type="PANTHER" id="PTHR38436">
    <property type="entry name" value="POLYKETIDE CYCLASE SNOAL-LIKE DOMAIN"/>
    <property type="match status" value="1"/>
</dbReference>
<organism evidence="3 4">
    <name type="scientific">Pelagibacterium nitratireducens</name>
    <dbReference type="NCBI Taxonomy" id="1046114"/>
    <lineage>
        <taxon>Bacteria</taxon>
        <taxon>Pseudomonadati</taxon>
        <taxon>Pseudomonadota</taxon>
        <taxon>Alphaproteobacteria</taxon>
        <taxon>Hyphomicrobiales</taxon>
        <taxon>Devosiaceae</taxon>
        <taxon>Pelagibacterium</taxon>
    </lineage>
</organism>
<protein>
    <submittedName>
        <fullName evidence="3">Alpha/beta fold hydrolase</fullName>
    </submittedName>
</protein>
<evidence type="ECO:0000259" key="2">
    <source>
        <dbReference type="Pfam" id="PF00561"/>
    </source>
</evidence>
<dbReference type="SUPFAM" id="SSF53474">
    <property type="entry name" value="alpha/beta-Hydrolases"/>
    <property type="match status" value="1"/>
</dbReference>
<dbReference type="InterPro" id="IPR029058">
    <property type="entry name" value="AB_hydrolase_fold"/>
</dbReference>
<dbReference type="GO" id="GO:0016787">
    <property type="term" value="F:hydrolase activity"/>
    <property type="evidence" value="ECO:0007669"/>
    <property type="project" value="UniProtKB-KW"/>
</dbReference>
<feature type="compositionally biased region" description="Polar residues" evidence="1">
    <location>
        <begin position="260"/>
        <end position="273"/>
    </location>
</feature>
<dbReference type="SUPFAM" id="SSF54427">
    <property type="entry name" value="NTF2-like"/>
    <property type="match status" value="2"/>
</dbReference>
<dbReference type="PRINTS" id="PR00111">
    <property type="entry name" value="ABHYDROLASE"/>
</dbReference>
<feature type="domain" description="AB hydrolase-1" evidence="2">
    <location>
        <begin position="65"/>
        <end position="228"/>
    </location>
</feature>
<keyword evidence="4" id="KW-1185">Reference proteome</keyword>
<keyword evidence="3" id="KW-0378">Hydrolase</keyword>
<dbReference type="Gene3D" id="3.10.450.50">
    <property type="match status" value="2"/>
</dbReference>
<evidence type="ECO:0000313" key="3">
    <source>
        <dbReference type="EMBL" id="WWT31836.1"/>
    </source>
</evidence>
<sequence>MIPSAETGANSDALPLVLLVGTLCDERLFAPLVERLGDQPVVYGEMSGAQSASEQAARILLGAPERFALAGFSLGGIVALEIIAQAPERVVGLALIDTTPRPDLPANADSRRVAVGKARENGMDDYILDAWDKLVSPANREDQGLKATVLDMARSAGPDVLASQAEIAINRADSRKRLAAISVPTLIAAGQEEAVCPLEAHQDLADGIAGSRYVTIPAAGHFSPLENPAALAPHMLEWLGRVQGTSQSHKTGPGKLGQGASMSESDTSKSKGTPAQRKDNPEQVLQVERRDFVDLVPTDRPRSQSLSGFDEIYTDIVDYIVRCTHKIWDERDVGLIYTHYTHNSVVYGTLGTIYDRETVVRDTIQRLVTLPERRGMATHVIWKGNDVDGFYTSHMVTGTGRHTQYGHYGAPTGRVFNTRTIADCLIFENKIYREWLVGDNMAIIKQLGLDPHAFAEKLAKAQFDKGLVALDIGENRRLLGQYPPEAEADLELASNDIERETLVWMHEVFNKRMFGKIKDVYASNVQYHGPMLRELYGVAAVTHQYLGLLGSIPDASFMPQHICSVPCEEGGTKVAVRWVMEGHHLGYGMLQELGDPTGKRVQVMGMTHYHYKNGKIVDEWNVYDELSLLMQIKLAQLGDFKPEREDAPEH</sequence>
<feature type="region of interest" description="Disordered" evidence="1">
    <location>
        <begin position="243"/>
        <end position="284"/>
    </location>
</feature>
<dbReference type="InterPro" id="IPR032710">
    <property type="entry name" value="NTF2-like_dom_sf"/>
</dbReference>
<dbReference type="Pfam" id="PF00561">
    <property type="entry name" value="Abhydrolase_1"/>
    <property type="match status" value="1"/>
</dbReference>
<evidence type="ECO:0000256" key="1">
    <source>
        <dbReference type="SAM" id="MobiDB-lite"/>
    </source>
</evidence>
<evidence type="ECO:0000313" key="4">
    <source>
        <dbReference type="Proteomes" id="UP001369958"/>
    </source>
</evidence>
<dbReference type="PANTHER" id="PTHR38436:SF1">
    <property type="entry name" value="ESTER CYCLASE"/>
    <property type="match status" value="1"/>
</dbReference>
<proteinExistence type="predicted"/>
<reference evidence="3 4" key="1">
    <citation type="submission" date="2024-02" db="EMBL/GenBank/DDBJ databases">
        <title>Complete genome sequence of Pelagibacterium nitratireducens ZH15.</title>
        <authorList>
            <person name="Zhao L.H."/>
        </authorList>
    </citation>
    <scope>NUCLEOTIDE SEQUENCE [LARGE SCALE GENOMIC DNA]</scope>
    <source>
        <strain evidence="3 4">ZH15</strain>
    </source>
</reference>
<gene>
    <name evidence="3" type="ORF">V6617_12550</name>
</gene>
<accession>A0ABZ2I1I1</accession>
<dbReference type="EMBL" id="CP146275">
    <property type="protein sequence ID" value="WWT31836.1"/>
    <property type="molecule type" value="Genomic_DNA"/>
</dbReference>
<dbReference type="Gene3D" id="3.40.50.1820">
    <property type="entry name" value="alpha/beta hydrolase"/>
    <property type="match status" value="1"/>
</dbReference>
<dbReference type="RefSeq" id="WP_338607297.1">
    <property type="nucleotide sequence ID" value="NZ_CP146275.1"/>
</dbReference>